<dbReference type="GO" id="GO:0005783">
    <property type="term" value="C:endoplasmic reticulum"/>
    <property type="evidence" value="ECO:0007669"/>
    <property type="project" value="TreeGrafter"/>
</dbReference>
<dbReference type="InterPro" id="IPR029052">
    <property type="entry name" value="Metallo-depent_PP-like"/>
</dbReference>
<proteinExistence type="predicted"/>
<evidence type="ECO:0000256" key="1">
    <source>
        <dbReference type="ARBA" id="ARBA00023136"/>
    </source>
</evidence>
<feature type="compositionally biased region" description="Low complexity" evidence="2">
    <location>
        <begin position="604"/>
        <end position="617"/>
    </location>
</feature>
<keyword evidence="3" id="KW-0812">Transmembrane</keyword>
<protein>
    <submittedName>
        <fullName evidence="4">Related to protein FR, involved in hyphal branching</fullName>
    </submittedName>
</protein>
<keyword evidence="1 3" id="KW-0472">Membrane</keyword>
<evidence type="ECO:0000313" key="4">
    <source>
        <dbReference type="EMBL" id="SPO07636.1"/>
    </source>
</evidence>
<dbReference type="Proteomes" id="UP001187682">
    <property type="component" value="Unassembled WGS sequence"/>
</dbReference>
<sequence length="690" mass="77597">MSPHTNGVHARKRDPFHDDDDTSCGDVVHTLTRSLAGGISSLILFLRGNGLRMATNLTLRALWHLRRNLTRRRILSFPHLLVLVWVLVLLRGESWIFHWKVDRCRWNKWEDWPDDASPHHLIFVADPQLVDPHSYPGRPWPLSDLTVLVTDNYLRRGYNELQSQLRPDSLFFLGDLFDGGREWKTATGDFEDAKWARPYPKGEKEYTQMWRKEYGEDYWMEEYLRFSDIFFKSYYDEKTINPGSESRGRKLVASLPGNHDIGFGSMVKVPVRDRFSAYFGEPNRVDVVGNHTIVSVDTVSLSAGTSAQAKTEKLEHIYGPVEEFLRGVKDAKRKATQKELRFLRGDAVELQLSHAVEDASGVKSDDSSPADVDAEVADLPTILLTHVPLYREPGTPCGPLREHWPPSNPPPTDAKGVVVDHRNAISVSSGFQYQNVLSEADSVKLISSIGNVKRVFSGDDHDYCEVEHTSNKNNAVEITVKSISMAMGVPTPGFVMLSMWNPVDDAGRPLRNPDETVQTHLCLLPSQFTTYFGYVYMAVVTAILLSARALLVSLISLPAFAHSLNAPFPPPPSILSSAAAAAGGLPRYKEKRDDDGKPRLAAPRSRSLSRSSSSSSSKSRRKKWGWPGQKPLRIQVYDNDFYDGGKSRSLWRASSGSRRTIKPRVVCTELAATSWRVVWVVLLFWGWLNA</sequence>
<gene>
    <name evidence="4" type="ORF">DNG_10331</name>
</gene>
<evidence type="ECO:0000313" key="5">
    <source>
        <dbReference type="Proteomes" id="UP001187682"/>
    </source>
</evidence>
<keyword evidence="5" id="KW-1185">Reference proteome</keyword>
<dbReference type="SUPFAM" id="SSF56300">
    <property type="entry name" value="Metallo-dependent phosphatases"/>
    <property type="match status" value="1"/>
</dbReference>
<dbReference type="GO" id="GO:0006506">
    <property type="term" value="P:GPI anchor biosynthetic process"/>
    <property type="evidence" value="ECO:0007669"/>
    <property type="project" value="InterPro"/>
</dbReference>
<organism evidence="4 5">
    <name type="scientific">Cephalotrichum gorgonifer</name>
    <dbReference type="NCBI Taxonomy" id="2041049"/>
    <lineage>
        <taxon>Eukaryota</taxon>
        <taxon>Fungi</taxon>
        <taxon>Dikarya</taxon>
        <taxon>Ascomycota</taxon>
        <taxon>Pezizomycotina</taxon>
        <taxon>Sordariomycetes</taxon>
        <taxon>Hypocreomycetidae</taxon>
        <taxon>Microascales</taxon>
        <taxon>Microascaceae</taxon>
        <taxon>Cephalotrichum</taxon>
    </lineage>
</organism>
<feature type="region of interest" description="Disordered" evidence="2">
    <location>
        <begin position="1"/>
        <end position="22"/>
    </location>
</feature>
<comment type="caution">
    <text evidence="4">The sequence shown here is derived from an EMBL/GenBank/DDBJ whole genome shotgun (WGS) entry which is preliminary data.</text>
</comment>
<dbReference type="PANTHER" id="PTHR13315">
    <property type="entry name" value="METALLO PHOSPHOESTERASE RELATED"/>
    <property type="match status" value="1"/>
</dbReference>
<dbReference type="PANTHER" id="PTHR13315:SF4">
    <property type="entry name" value="METALLOPHOSPHOESTERASE, ISOFORM E"/>
    <property type="match status" value="1"/>
</dbReference>
<reference evidence="4" key="1">
    <citation type="submission" date="2018-03" db="EMBL/GenBank/DDBJ databases">
        <authorList>
            <person name="Guldener U."/>
        </authorList>
    </citation>
    <scope>NUCLEOTIDE SEQUENCE</scope>
</reference>
<keyword evidence="3" id="KW-1133">Transmembrane helix</keyword>
<accession>A0AAE8T081</accession>
<dbReference type="InterPro" id="IPR033308">
    <property type="entry name" value="PGAP5/Cdc1/Ted1"/>
</dbReference>
<feature type="compositionally biased region" description="Basic and acidic residues" evidence="2">
    <location>
        <begin position="587"/>
        <end position="598"/>
    </location>
</feature>
<dbReference type="EMBL" id="ONZQ02000023">
    <property type="protein sequence ID" value="SPO07636.1"/>
    <property type="molecule type" value="Genomic_DNA"/>
</dbReference>
<evidence type="ECO:0000256" key="2">
    <source>
        <dbReference type="SAM" id="MobiDB-lite"/>
    </source>
</evidence>
<feature type="transmembrane region" description="Helical" evidence="3">
    <location>
        <begin position="74"/>
        <end position="97"/>
    </location>
</feature>
<dbReference type="GO" id="GO:0016020">
    <property type="term" value="C:membrane"/>
    <property type="evidence" value="ECO:0007669"/>
    <property type="project" value="GOC"/>
</dbReference>
<feature type="transmembrane region" description="Helical" evidence="3">
    <location>
        <begin position="531"/>
        <end position="551"/>
    </location>
</feature>
<evidence type="ECO:0000256" key="3">
    <source>
        <dbReference type="SAM" id="Phobius"/>
    </source>
</evidence>
<dbReference type="AlphaFoldDB" id="A0AAE8T081"/>
<name>A0AAE8T081_9PEZI</name>
<feature type="transmembrane region" description="Helical" evidence="3">
    <location>
        <begin position="665"/>
        <end position="688"/>
    </location>
</feature>
<feature type="region of interest" description="Disordered" evidence="2">
    <location>
        <begin position="586"/>
        <end position="626"/>
    </location>
</feature>